<organism evidence="16 17">
    <name type="scientific">Cocos nucifera</name>
    <name type="common">Coconut palm</name>
    <dbReference type="NCBI Taxonomy" id="13894"/>
    <lineage>
        <taxon>Eukaryota</taxon>
        <taxon>Viridiplantae</taxon>
        <taxon>Streptophyta</taxon>
        <taxon>Embryophyta</taxon>
        <taxon>Tracheophyta</taxon>
        <taxon>Spermatophyta</taxon>
        <taxon>Magnoliopsida</taxon>
        <taxon>Liliopsida</taxon>
        <taxon>Arecaceae</taxon>
        <taxon>Arecoideae</taxon>
        <taxon>Cocoseae</taxon>
        <taxon>Attaleinae</taxon>
        <taxon>Cocos</taxon>
    </lineage>
</organism>
<keyword evidence="17" id="KW-1185">Reference proteome</keyword>
<feature type="transmembrane region" description="Helical" evidence="14">
    <location>
        <begin position="698"/>
        <end position="718"/>
    </location>
</feature>
<evidence type="ECO:0000256" key="9">
    <source>
        <dbReference type="ARBA" id="ARBA00051800"/>
    </source>
</evidence>
<evidence type="ECO:0000313" key="17">
    <source>
        <dbReference type="Proteomes" id="UP000797356"/>
    </source>
</evidence>
<evidence type="ECO:0000256" key="14">
    <source>
        <dbReference type="SAM" id="Phobius"/>
    </source>
</evidence>
<feature type="transmembrane region" description="Helical" evidence="14">
    <location>
        <begin position="617"/>
        <end position="642"/>
    </location>
</feature>
<comment type="similarity">
    <text evidence="11">Belongs to the glycosyltransferase 2 family. Plant cellulose synthase-like A subfamily.</text>
</comment>
<reference evidence="16" key="1">
    <citation type="journal article" date="2017" name="Gigascience">
        <title>The genome draft of coconut (Cocos nucifera).</title>
        <authorList>
            <person name="Xiao Y."/>
            <person name="Xu P."/>
            <person name="Fan H."/>
            <person name="Baudouin L."/>
            <person name="Xia W."/>
            <person name="Bocs S."/>
            <person name="Xu J."/>
            <person name="Li Q."/>
            <person name="Guo A."/>
            <person name="Zhou L."/>
            <person name="Li J."/>
            <person name="Wu Y."/>
            <person name="Ma Z."/>
            <person name="Armero A."/>
            <person name="Issali A.E."/>
            <person name="Liu N."/>
            <person name="Peng M."/>
            <person name="Yang Y."/>
        </authorList>
    </citation>
    <scope>NUCLEOTIDE SEQUENCE</scope>
    <source>
        <tissue evidence="16">Spear leaf of Hainan Tall coconut</tissue>
    </source>
</reference>
<comment type="catalytic activity">
    <reaction evidence="9">
        <text>GDP-mannose + (glucomannan)n = GDP + (glucomannan)n+1.</text>
        <dbReference type="EC" id="2.4.1.32"/>
    </reaction>
</comment>
<evidence type="ECO:0000256" key="12">
    <source>
        <dbReference type="ARBA" id="ARBA00066505"/>
    </source>
</evidence>
<name>A0A8K0N7S3_COCNU</name>
<dbReference type="EC" id="2.4.1.32" evidence="12"/>
<keyword evidence="5 14" id="KW-1133">Transmembrane helix</keyword>
<keyword evidence="2" id="KW-0328">Glycosyltransferase</keyword>
<feature type="transmembrane region" description="Helical" evidence="14">
    <location>
        <begin position="317"/>
        <end position="342"/>
    </location>
</feature>
<feature type="transmembrane region" description="Helical" evidence="14">
    <location>
        <begin position="584"/>
        <end position="605"/>
    </location>
</feature>
<dbReference type="OrthoDB" id="72851at2759"/>
<dbReference type="GO" id="GO:0071555">
    <property type="term" value="P:cell wall organization"/>
    <property type="evidence" value="ECO:0007669"/>
    <property type="project" value="UniProtKB-KW"/>
</dbReference>
<evidence type="ECO:0000256" key="6">
    <source>
        <dbReference type="ARBA" id="ARBA00023034"/>
    </source>
</evidence>
<comment type="subcellular location">
    <subcellularLocation>
        <location evidence="1">Golgi apparatus membrane</location>
        <topology evidence="1">Multi-pass membrane protein</topology>
    </subcellularLocation>
</comment>
<evidence type="ECO:0000256" key="2">
    <source>
        <dbReference type="ARBA" id="ARBA00022676"/>
    </source>
</evidence>
<evidence type="ECO:0000256" key="10">
    <source>
        <dbReference type="ARBA" id="ARBA00056537"/>
    </source>
</evidence>
<comment type="caution">
    <text evidence="16">The sequence shown here is derived from an EMBL/GenBank/DDBJ whole genome shotgun (WGS) entry which is preliminary data.</text>
</comment>
<evidence type="ECO:0000313" key="16">
    <source>
        <dbReference type="EMBL" id="KAG1361413.1"/>
    </source>
</evidence>
<feature type="domain" description="Glycosyltransferase 2-like" evidence="15">
    <location>
        <begin position="107"/>
        <end position="298"/>
    </location>
</feature>
<reference evidence="16" key="2">
    <citation type="submission" date="2019-07" db="EMBL/GenBank/DDBJ databases">
        <authorList>
            <person name="Yang Y."/>
            <person name="Bocs S."/>
            <person name="Baudouin L."/>
        </authorList>
    </citation>
    <scope>NUCLEOTIDE SEQUENCE</scope>
    <source>
        <tissue evidence="16">Spear leaf of Hainan Tall coconut</tissue>
    </source>
</reference>
<dbReference type="EMBL" id="CM017880">
    <property type="protein sequence ID" value="KAG1361413.1"/>
    <property type="molecule type" value="Genomic_DNA"/>
</dbReference>
<dbReference type="Pfam" id="PF13632">
    <property type="entry name" value="Glyco_trans_2_3"/>
    <property type="match status" value="2"/>
</dbReference>
<dbReference type="GO" id="GO:0000139">
    <property type="term" value="C:Golgi membrane"/>
    <property type="evidence" value="ECO:0007669"/>
    <property type="project" value="UniProtKB-SubCell"/>
</dbReference>
<dbReference type="SUPFAM" id="SSF53448">
    <property type="entry name" value="Nucleotide-diphospho-sugar transferases"/>
    <property type="match status" value="2"/>
</dbReference>
<dbReference type="PANTHER" id="PTHR32044">
    <property type="entry name" value="GLUCOMANNAN 4-BETA-MANNOSYLTRANSFERASE 9"/>
    <property type="match status" value="1"/>
</dbReference>
<dbReference type="Proteomes" id="UP000797356">
    <property type="component" value="Chromosome 9"/>
</dbReference>
<evidence type="ECO:0000256" key="5">
    <source>
        <dbReference type="ARBA" id="ARBA00022989"/>
    </source>
</evidence>
<dbReference type="Gene3D" id="3.90.550.10">
    <property type="entry name" value="Spore Coat Polysaccharide Biosynthesis Protein SpsA, Chain A"/>
    <property type="match status" value="2"/>
</dbReference>
<feature type="transmembrane region" description="Helical" evidence="14">
    <location>
        <begin position="424"/>
        <end position="444"/>
    </location>
</feature>
<dbReference type="GO" id="GO:0047259">
    <property type="term" value="F:glucomannan 4-beta-mannosyltransferase activity"/>
    <property type="evidence" value="ECO:0007669"/>
    <property type="project" value="UniProtKB-EC"/>
</dbReference>
<proteinExistence type="inferred from homology"/>
<dbReference type="AlphaFoldDB" id="A0A8K0N7S3"/>
<evidence type="ECO:0000256" key="13">
    <source>
        <dbReference type="ARBA" id="ARBA00076024"/>
    </source>
</evidence>
<evidence type="ECO:0000259" key="15">
    <source>
        <dbReference type="Pfam" id="PF13632"/>
    </source>
</evidence>
<feature type="transmembrane region" description="Helical" evidence="14">
    <location>
        <begin position="284"/>
        <end position="305"/>
    </location>
</feature>
<accession>A0A8K0N7S3</accession>
<feature type="transmembrane region" description="Helical" evidence="14">
    <location>
        <begin position="724"/>
        <end position="747"/>
    </location>
</feature>
<feature type="transmembrane region" description="Helical" evidence="14">
    <location>
        <begin position="6"/>
        <end position="22"/>
    </location>
</feature>
<comment type="function">
    <text evidence="10">Probable mannan synthase which consists of a 4-beta-mannosyltransferase activity on mannan using GDP-mannose. The beta-1,4-mannan product is the backbone for galactomannan synthesis by galactomannan galactosyltransferase. Galactomannan is a noncellulosic polysaccharides of plant cell wall.</text>
</comment>
<sequence length="749" mass="87108">MSAMTFMERVYMAIVILLVKLLRIKRYTKYKLEAAKQQLETTKNYPMVLVQIPMYNEKEELVELECQRWATMGVNIQYENRHNRNGYKAGALREGLSKSYVRDCQFVVIFDADFQPEQDYLMRTIPYLLTNHDLALVQARWRFVNADECILTRLQEMTLDYHFGVEQEVGSSTCSFFGFNGTAGVWRIQALHDAGGWKDRTTVEDMDLAVRASLRGWKFLFVGDLSVKNELPSTFKAYRFQQHRWSCGPANLFRKMFKEIAYCERVSTWKKIHVLYAFFFVRKIVAHFVTFFFYCIVIPACVLVQDIPLPKFVAVYIPAIITVLNCVTTPRSMHLLIFWILFENVMSMHRVKATIIGLLEANRVNEWVVTDKLGNALKQKANTSKSRTKKRFQFGDRIHLMEIFMGSFLLYCGIYDFTFGNDLFYVYLFFQASAFFIAGFGYVVNADECILTRLQEMTLDYHFGVEQEVGSSTCSFFGFNGTAGVWRIQALHDAGGWKDRTTVEDMDLAVRASLRGWKFLFVGDLSVKNELPSTFKAYRFQQHRWSCGPANLFRKMFKEIAYCERVSTWKKIHVLYAFFFVRKIVAHFVTFFFYCIVIPACVLVQDIPLPKFVAVYIPAIITVLNCVTTPRSMHLLIFWILFENVMSMHRVKATIIGLLEANRVNEWVVTDKLGNALKQKANTSKSRTKKRFQFGDRIHLMEIFMGSFLLYCGIYDFTFGNDLFYVYLFFQASAFFIAGFGYVGTFVSN</sequence>
<keyword evidence="3" id="KW-0808">Transferase</keyword>
<feature type="transmembrane region" description="Helical" evidence="14">
    <location>
        <begin position="398"/>
        <end position="418"/>
    </location>
</feature>
<dbReference type="InterPro" id="IPR029044">
    <property type="entry name" value="Nucleotide-diphossugar_trans"/>
</dbReference>
<dbReference type="PANTHER" id="PTHR32044:SF64">
    <property type="entry name" value="OS09G0572500 PROTEIN"/>
    <property type="match status" value="1"/>
</dbReference>
<evidence type="ECO:0000256" key="1">
    <source>
        <dbReference type="ARBA" id="ARBA00004653"/>
    </source>
</evidence>
<keyword evidence="8" id="KW-0961">Cell wall biogenesis/degradation</keyword>
<keyword evidence="4 14" id="KW-0812">Transmembrane</keyword>
<gene>
    <name evidence="16" type="ORF">COCNU_09G008760</name>
</gene>
<evidence type="ECO:0000256" key="3">
    <source>
        <dbReference type="ARBA" id="ARBA00022679"/>
    </source>
</evidence>
<dbReference type="GO" id="GO:0051753">
    <property type="term" value="F:mannan synthase activity"/>
    <property type="evidence" value="ECO:0007669"/>
    <property type="project" value="TreeGrafter"/>
</dbReference>
<evidence type="ECO:0000256" key="11">
    <source>
        <dbReference type="ARBA" id="ARBA00060879"/>
    </source>
</evidence>
<keyword evidence="6" id="KW-0333">Golgi apparatus</keyword>
<keyword evidence="7 14" id="KW-0472">Membrane</keyword>
<dbReference type="InterPro" id="IPR001173">
    <property type="entry name" value="Glyco_trans_2-like"/>
</dbReference>
<evidence type="ECO:0000256" key="8">
    <source>
        <dbReference type="ARBA" id="ARBA00023316"/>
    </source>
</evidence>
<evidence type="ECO:0000256" key="4">
    <source>
        <dbReference type="ARBA" id="ARBA00022692"/>
    </source>
</evidence>
<protein>
    <recommendedName>
        <fullName evidence="12">glucomannan 4-beta-mannosyltransferase</fullName>
        <ecNumber evidence="12">2.4.1.32</ecNumber>
    </recommendedName>
    <alternativeName>
        <fullName evidence="13">Glucomannan synthase</fullName>
    </alternativeName>
</protein>
<evidence type="ECO:0000256" key="7">
    <source>
        <dbReference type="ARBA" id="ARBA00023136"/>
    </source>
</evidence>
<feature type="domain" description="Glycosyltransferase 2-like" evidence="15">
    <location>
        <begin position="433"/>
        <end position="598"/>
    </location>
</feature>
<dbReference type="FunFam" id="3.90.550.10:FF:000057">
    <property type="entry name" value="Glycosyltransferase-like protein, family 2"/>
    <property type="match status" value="1"/>
</dbReference>